<dbReference type="InterPro" id="IPR018200">
    <property type="entry name" value="USP_CS"/>
</dbReference>
<dbReference type="InterPro" id="IPR038765">
    <property type="entry name" value="Papain-like_cys_pep_sf"/>
</dbReference>
<name>A0AAP0NWB0_9MAGN</name>
<dbReference type="GO" id="GO:0005829">
    <property type="term" value="C:cytosol"/>
    <property type="evidence" value="ECO:0007669"/>
    <property type="project" value="TreeGrafter"/>
</dbReference>
<dbReference type="PROSITE" id="PS00972">
    <property type="entry name" value="USP_1"/>
    <property type="match status" value="1"/>
</dbReference>
<accession>A0AAP0NWB0</accession>
<dbReference type="PANTHER" id="PTHR24006:SF747">
    <property type="entry name" value="UBIQUITIN CARBOXYL-TERMINAL HYDROLASE 20"/>
    <property type="match status" value="1"/>
</dbReference>
<sequence>MDTKDSDPWVTVWESSDLFEPFLLSDTMPPPLSSSPTSSSSMVGVGLQNLGNTCFVNAVLQCLTHTVPIVQTLQHCNHSSICPRMTEEGFCVVCAFHEHVNLSLAFSRGVIAPTTLVDQLNNICSSFRGFEQQDAHEFLQCLLDKLDSNYRTDMRLEDQLDDNGLVKNIFGGRLRSELQCSKCGYSWSNFEPFMDLSLEIEAEGVTNLANALESFTKAENIEDTKFTCEGCNENVFVQKRYTIEQTTSVVAFHLKRFKTDKFSVEKIDNHVVYPLTVDLQPYSSSGENKDVMEVSEESALSQKAYILFYVRESSPWFATLMEDQKQSHDKLNPYRDVIALPSIYTPHEAFHKDEVSTLMDDQKQSHDELHPNGVTAPPLFAPHETLHTDEVSKSTWLDLSLSLTMYSAEPCGKFIFFD</sequence>
<organism evidence="3 4">
    <name type="scientific">Stephania yunnanensis</name>
    <dbReference type="NCBI Taxonomy" id="152371"/>
    <lineage>
        <taxon>Eukaryota</taxon>
        <taxon>Viridiplantae</taxon>
        <taxon>Streptophyta</taxon>
        <taxon>Embryophyta</taxon>
        <taxon>Tracheophyta</taxon>
        <taxon>Spermatophyta</taxon>
        <taxon>Magnoliopsida</taxon>
        <taxon>Ranunculales</taxon>
        <taxon>Menispermaceae</taxon>
        <taxon>Menispermoideae</taxon>
        <taxon>Cissampelideae</taxon>
        <taxon>Stephania</taxon>
    </lineage>
</organism>
<dbReference type="InterPro" id="IPR001394">
    <property type="entry name" value="Peptidase_C19_UCH"/>
</dbReference>
<reference evidence="3 4" key="1">
    <citation type="submission" date="2024-01" db="EMBL/GenBank/DDBJ databases">
        <title>Genome assemblies of Stephania.</title>
        <authorList>
            <person name="Yang L."/>
        </authorList>
    </citation>
    <scope>NUCLEOTIDE SEQUENCE [LARGE SCALE GENOMIC DNA]</scope>
    <source>
        <strain evidence="3">YNDBR</strain>
        <tissue evidence="3">Leaf</tissue>
    </source>
</reference>
<dbReference type="InterPro" id="IPR050164">
    <property type="entry name" value="Peptidase_C19"/>
</dbReference>
<dbReference type="GO" id="GO:0016579">
    <property type="term" value="P:protein deubiquitination"/>
    <property type="evidence" value="ECO:0007669"/>
    <property type="project" value="InterPro"/>
</dbReference>
<dbReference type="InterPro" id="IPR028889">
    <property type="entry name" value="USP"/>
</dbReference>
<dbReference type="Gene3D" id="3.90.70.10">
    <property type="entry name" value="Cysteine proteinases"/>
    <property type="match status" value="1"/>
</dbReference>
<dbReference type="GO" id="GO:0004843">
    <property type="term" value="F:cysteine-type deubiquitinase activity"/>
    <property type="evidence" value="ECO:0007669"/>
    <property type="project" value="InterPro"/>
</dbReference>
<protein>
    <recommendedName>
        <fullName evidence="2">USP domain-containing protein</fullName>
    </recommendedName>
</protein>
<comment type="similarity">
    <text evidence="1">Belongs to the peptidase C19 family.</text>
</comment>
<comment type="caution">
    <text evidence="3">The sequence shown here is derived from an EMBL/GenBank/DDBJ whole genome shotgun (WGS) entry which is preliminary data.</text>
</comment>
<dbReference type="Proteomes" id="UP001420932">
    <property type="component" value="Unassembled WGS sequence"/>
</dbReference>
<dbReference type="GO" id="GO:0005634">
    <property type="term" value="C:nucleus"/>
    <property type="evidence" value="ECO:0007669"/>
    <property type="project" value="TreeGrafter"/>
</dbReference>
<proteinExistence type="inferred from homology"/>
<dbReference type="PANTHER" id="PTHR24006">
    <property type="entry name" value="UBIQUITIN CARBOXYL-TERMINAL HYDROLASE"/>
    <property type="match status" value="1"/>
</dbReference>
<feature type="domain" description="USP" evidence="2">
    <location>
        <begin position="45"/>
        <end position="347"/>
    </location>
</feature>
<gene>
    <name evidence="3" type="ORF">Syun_018421</name>
</gene>
<evidence type="ECO:0000256" key="1">
    <source>
        <dbReference type="ARBA" id="ARBA00009085"/>
    </source>
</evidence>
<evidence type="ECO:0000259" key="2">
    <source>
        <dbReference type="PROSITE" id="PS50235"/>
    </source>
</evidence>
<dbReference type="SUPFAM" id="SSF54001">
    <property type="entry name" value="Cysteine proteinases"/>
    <property type="match status" value="1"/>
</dbReference>
<dbReference type="FunFam" id="3.90.70.10:FF:000119">
    <property type="entry name" value="Ubiquitin specific peptidase 36"/>
    <property type="match status" value="1"/>
</dbReference>
<dbReference type="EMBL" id="JBBNAF010000008">
    <property type="protein sequence ID" value="KAK9120804.1"/>
    <property type="molecule type" value="Genomic_DNA"/>
</dbReference>
<keyword evidence="4" id="KW-1185">Reference proteome</keyword>
<dbReference type="PROSITE" id="PS50235">
    <property type="entry name" value="USP_3"/>
    <property type="match status" value="1"/>
</dbReference>
<dbReference type="Pfam" id="PF00443">
    <property type="entry name" value="UCH"/>
    <property type="match status" value="1"/>
</dbReference>
<dbReference type="AlphaFoldDB" id="A0AAP0NWB0"/>
<evidence type="ECO:0000313" key="4">
    <source>
        <dbReference type="Proteomes" id="UP001420932"/>
    </source>
</evidence>
<evidence type="ECO:0000313" key="3">
    <source>
        <dbReference type="EMBL" id="KAK9120804.1"/>
    </source>
</evidence>